<dbReference type="Gene3D" id="1.10.4030.10">
    <property type="entry name" value="Porin chaperone SurA, peptide-binding domain"/>
    <property type="match status" value="1"/>
</dbReference>
<keyword evidence="1" id="KW-0812">Transmembrane</keyword>
<feature type="transmembrane region" description="Helical" evidence="1">
    <location>
        <begin position="21"/>
        <end position="42"/>
    </location>
</feature>
<accession>A0A1G2P5Z8</accession>
<keyword evidence="1" id="KW-0472">Membrane</keyword>
<dbReference type="InterPro" id="IPR027304">
    <property type="entry name" value="Trigger_fact/SurA_dom_sf"/>
</dbReference>
<dbReference type="PANTHER" id="PTHR47245:SF2">
    <property type="entry name" value="PEPTIDYL-PROLYL CIS-TRANS ISOMERASE HP_0175-RELATED"/>
    <property type="match status" value="1"/>
</dbReference>
<dbReference type="Pfam" id="PF13624">
    <property type="entry name" value="SurA_N_3"/>
    <property type="match status" value="1"/>
</dbReference>
<protein>
    <recommendedName>
        <fullName evidence="4">PpiC domain-containing protein</fullName>
    </recommendedName>
</protein>
<evidence type="ECO:0008006" key="4">
    <source>
        <dbReference type="Google" id="ProtNLM"/>
    </source>
</evidence>
<evidence type="ECO:0000313" key="3">
    <source>
        <dbReference type="Proteomes" id="UP000176355"/>
    </source>
</evidence>
<dbReference type="Proteomes" id="UP000176355">
    <property type="component" value="Unassembled WGS sequence"/>
</dbReference>
<organism evidence="2 3">
    <name type="scientific">Candidatus Taylorbacteria bacterium RIFCSPLOWO2_12_FULL_44_15c</name>
    <dbReference type="NCBI Taxonomy" id="1802333"/>
    <lineage>
        <taxon>Bacteria</taxon>
        <taxon>Candidatus Tayloriibacteriota</taxon>
    </lineage>
</organism>
<reference evidence="2 3" key="1">
    <citation type="journal article" date="2016" name="Nat. Commun.">
        <title>Thousands of microbial genomes shed light on interconnected biogeochemical processes in an aquifer system.</title>
        <authorList>
            <person name="Anantharaman K."/>
            <person name="Brown C.T."/>
            <person name="Hug L.A."/>
            <person name="Sharon I."/>
            <person name="Castelle C.J."/>
            <person name="Probst A.J."/>
            <person name="Thomas B.C."/>
            <person name="Singh A."/>
            <person name="Wilkins M.J."/>
            <person name="Karaoz U."/>
            <person name="Brodie E.L."/>
            <person name="Williams K.H."/>
            <person name="Hubbard S.S."/>
            <person name="Banfield J.F."/>
        </authorList>
    </citation>
    <scope>NUCLEOTIDE SEQUENCE [LARGE SCALE GENOMIC DNA]</scope>
</reference>
<sequence>MSEETMGNQRETTKKRSSLSFFKFFIFIVIVAAIVVAVYFAMKQGVGSGAVAVVNGQKITRAVYDERYAQLATNIALQGQSATTTEMQTLIKNQTLDNLVTEILLLQEADKEGIKVNEQEVNTLFSQNKSQFPDEAEFEKALTAQGFTVGTFKKFLIKDNIIRQYLVAHIDTNTATTTETEIKTLYDQAAASNPTVPPLNQIRDQVKNQIIQQKQQRLIADFIQRLRASSTVETLI</sequence>
<keyword evidence="1" id="KW-1133">Transmembrane helix</keyword>
<dbReference type="InterPro" id="IPR050245">
    <property type="entry name" value="PrsA_foldase"/>
</dbReference>
<evidence type="ECO:0000256" key="1">
    <source>
        <dbReference type="SAM" id="Phobius"/>
    </source>
</evidence>
<dbReference type="SUPFAM" id="SSF109998">
    <property type="entry name" value="Triger factor/SurA peptide-binding domain-like"/>
    <property type="match status" value="1"/>
</dbReference>
<proteinExistence type="predicted"/>
<comment type="caution">
    <text evidence="2">The sequence shown here is derived from an EMBL/GenBank/DDBJ whole genome shotgun (WGS) entry which is preliminary data.</text>
</comment>
<dbReference type="AlphaFoldDB" id="A0A1G2P5Z8"/>
<name>A0A1G2P5Z8_9BACT</name>
<dbReference type="PANTHER" id="PTHR47245">
    <property type="entry name" value="PEPTIDYLPROLYL ISOMERASE"/>
    <property type="match status" value="1"/>
</dbReference>
<dbReference type="EMBL" id="MHSL01000018">
    <property type="protein sequence ID" value="OHA43767.1"/>
    <property type="molecule type" value="Genomic_DNA"/>
</dbReference>
<evidence type="ECO:0000313" key="2">
    <source>
        <dbReference type="EMBL" id="OHA43767.1"/>
    </source>
</evidence>
<dbReference type="STRING" id="1802333.A3G03_02055"/>
<gene>
    <name evidence="2" type="ORF">A3G03_02055</name>
</gene>